<dbReference type="RefSeq" id="WP_014703438.1">
    <property type="nucleotide sequence ID" value="NC_017856.1"/>
</dbReference>
<reference evidence="2 3" key="1">
    <citation type="journal article" date="2012" name="J. Bacteriol.">
        <title>Complete genome sequences of Methylophaga sp. strain JAM1 and Methylophaga sp. strain JAM7.</title>
        <authorList>
            <person name="Villeneuve C."/>
            <person name="Martineau C."/>
            <person name="Mauffrey F."/>
            <person name="Villemur R."/>
        </authorList>
    </citation>
    <scope>NUCLEOTIDE SEQUENCE [LARGE SCALE GENOMIC DNA]</scope>
    <source>
        <strain evidence="2 3">JAM7</strain>
    </source>
</reference>
<dbReference type="SUPFAM" id="SSF53300">
    <property type="entry name" value="vWA-like"/>
    <property type="match status" value="1"/>
</dbReference>
<proteinExistence type="predicted"/>
<organism evidence="2 3">
    <name type="scientific">Methylophaga frappieri (strain ATCC BAA-2434 / DSM 25690 / JAM7)</name>
    <dbReference type="NCBI Taxonomy" id="754477"/>
    <lineage>
        <taxon>Bacteria</taxon>
        <taxon>Pseudomonadati</taxon>
        <taxon>Pseudomonadota</taxon>
        <taxon>Gammaproteobacteria</taxon>
        <taxon>Thiotrichales</taxon>
        <taxon>Piscirickettsiaceae</taxon>
        <taxon>Methylophaga</taxon>
    </lineage>
</organism>
<name>I1YGH4_METFJ</name>
<dbReference type="PROSITE" id="PS50234">
    <property type="entry name" value="VWFA"/>
    <property type="match status" value="1"/>
</dbReference>
<evidence type="ECO:0000259" key="1">
    <source>
        <dbReference type="PROSITE" id="PS50234"/>
    </source>
</evidence>
<dbReference type="EMBL" id="CP003380">
    <property type="protein sequence ID" value="AFJ02017.1"/>
    <property type="molecule type" value="Genomic_DNA"/>
</dbReference>
<dbReference type="Proteomes" id="UP000009145">
    <property type="component" value="Chromosome"/>
</dbReference>
<accession>I1YGH4</accession>
<keyword evidence="3" id="KW-1185">Reference proteome</keyword>
<sequence length="965" mass="106655">MGGSGKRQTVGYKYYEDQHLVLALSNFDHISHIWFAENLAWVGIEEGLTDDWSTIEISQPKLFGGEQREGGVSGTIRLGMGWPTQPRLARMVSRIGGPLMPAYRGVVSLFFDDFYFGNSPYIKPIKFRAQAIHKLSDGSPQWYDEKAAIFGGYDRTPSAVQFSLDASGSMFPPDSNRWAVVKEAMNSVFDWLTEIGISHDIRVNIWASGSQALAKYNIDAAAISELRAFVNAVDASMGATDFTASIYAMSAFFNTSNKPIKKFIFLTDGEPSPEGTDIEASEQLSNIPNVQAHAFNIDLADTSHTELMDNTPADGVPVISGSNADAIADALRSAFTMWDINPIHLMRECHTDKVWGGRFPESKMGDSYETAADTLFEEKLGVSFLFTEEIRWREIIEEIARHIDAIPYQDPETGLMEIKLIRDDYDPETLPILDPSNSELVNFNAPMENEIFNQVVIEFWNRETGKDDSVTLSDAAAVDAVGYINQKTYQYAGITNRYSAMIVGERDLARSSKPFYQGRIRTNRVHANLRPGDVFKLNSPDDDIETMVCRVTKRNESSQLNGDITLEWAEDVFGQVFSTFGTPAGTQWSDSTSISGSIKHKTAFEIPYFLAMQLVGEQAIPSENTSAAYGFAAAEPSSGVSLGYDLYVYPEGTTQEPDPEEAIESAYTPTLIAASSISDRQETVIPISSEIGVESLSVGQLVLIGNALDAEREIAAVSVEFTSGDSVLYLLRGVADTLPLPIPAGAPLYVIGEELSYSETIFLPGETVEGYAVANSAGGTEPGPYAKHAVEMDGRIFKPYPPANFRVEGLLYPGELYQPPSASVTFTWSYRDRIIQADQVVSYFNSDDYGPEVGTTYLIEADALDVDGLLIEENWFSEDLGSVKTYDLDFVTYPTPTDTFFVVIRLWAVREDERSLQAPFVQFIAPDADPDEIDRDLLSQERPIATFTAVILGENGEYIEMERPE</sequence>
<dbReference type="InterPro" id="IPR036465">
    <property type="entry name" value="vWFA_dom_sf"/>
</dbReference>
<dbReference type="CDD" id="cd00198">
    <property type="entry name" value="vWFA"/>
    <property type="match status" value="1"/>
</dbReference>
<protein>
    <recommendedName>
        <fullName evidence="1">VWFA domain-containing protein</fullName>
    </recommendedName>
</protein>
<dbReference type="HOGENOM" id="CLU_010908_1_0_6"/>
<evidence type="ECO:0000313" key="3">
    <source>
        <dbReference type="Proteomes" id="UP000009145"/>
    </source>
</evidence>
<dbReference type="eggNOG" id="COG2304">
    <property type="taxonomic scope" value="Bacteria"/>
</dbReference>
<dbReference type="InterPro" id="IPR002035">
    <property type="entry name" value="VWF_A"/>
</dbReference>
<feature type="domain" description="VWFA" evidence="1">
    <location>
        <begin position="159"/>
        <end position="354"/>
    </location>
</feature>
<dbReference type="Pfam" id="PF13550">
    <property type="entry name" value="Phage-tail_3"/>
    <property type="match status" value="1"/>
</dbReference>
<dbReference type="STRING" id="754477.Q7C_848"/>
<dbReference type="OrthoDB" id="5917852at2"/>
<dbReference type="KEGG" id="mec:Q7C_848"/>
<dbReference type="InterPro" id="IPR032876">
    <property type="entry name" value="J_dom"/>
</dbReference>
<dbReference type="AlphaFoldDB" id="I1YGH4"/>
<dbReference type="PATRIC" id="fig|754477.3.peg.837"/>
<evidence type="ECO:0000313" key="2">
    <source>
        <dbReference type="EMBL" id="AFJ02017.1"/>
    </source>
</evidence>
<dbReference type="Gene3D" id="3.40.50.410">
    <property type="entry name" value="von Willebrand factor, type A domain"/>
    <property type="match status" value="1"/>
</dbReference>
<gene>
    <name evidence="2" type="ordered locus">Q7C_848</name>
</gene>